<keyword evidence="8" id="KW-0472">Membrane</keyword>
<comment type="similarity">
    <text evidence="2">Belongs to the cytochrome P450 family.</text>
</comment>
<evidence type="ECO:0000313" key="10">
    <source>
        <dbReference type="Proteomes" id="UP001187682"/>
    </source>
</evidence>
<evidence type="ECO:0000256" key="6">
    <source>
        <dbReference type="ARBA" id="ARBA00023033"/>
    </source>
</evidence>
<evidence type="ECO:0000256" key="2">
    <source>
        <dbReference type="ARBA" id="ARBA00010617"/>
    </source>
</evidence>
<dbReference type="InterPro" id="IPR002403">
    <property type="entry name" value="Cyt_P450_E_grp-IV"/>
</dbReference>
<comment type="caution">
    <text evidence="9">The sequence shown here is derived from an EMBL/GenBank/DDBJ whole genome shotgun (WGS) entry which is preliminary data.</text>
</comment>
<reference evidence="9" key="1">
    <citation type="submission" date="2018-03" db="EMBL/GenBank/DDBJ databases">
        <authorList>
            <person name="Guldener U."/>
        </authorList>
    </citation>
    <scope>NUCLEOTIDE SEQUENCE</scope>
</reference>
<dbReference type="InterPro" id="IPR036396">
    <property type="entry name" value="Cyt_P450_sf"/>
</dbReference>
<dbReference type="GO" id="GO:0020037">
    <property type="term" value="F:heme binding"/>
    <property type="evidence" value="ECO:0007669"/>
    <property type="project" value="InterPro"/>
</dbReference>
<keyword evidence="8" id="KW-1133">Transmembrane helix</keyword>
<accession>A0AAE8MY89</accession>
<dbReference type="PANTHER" id="PTHR24305">
    <property type="entry name" value="CYTOCHROME P450"/>
    <property type="match status" value="1"/>
</dbReference>
<feature type="transmembrane region" description="Helical" evidence="8">
    <location>
        <begin position="7"/>
        <end position="26"/>
    </location>
</feature>
<evidence type="ECO:0000256" key="8">
    <source>
        <dbReference type="SAM" id="Phobius"/>
    </source>
</evidence>
<dbReference type="AlphaFoldDB" id="A0AAE8MY89"/>
<dbReference type="Pfam" id="PF00067">
    <property type="entry name" value="p450"/>
    <property type="match status" value="2"/>
</dbReference>
<dbReference type="GO" id="GO:0005506">
    <property type="term" value="F:iron ion binding"/>
    <property type="evidence" value="ECO:0007669"/>
    <property type="project" value="InterPro"/>
</dbReference>
<evidence type="ECO:0000313" key="9">
    <source>
        <dbReference type="EMBL" id="SPO01854.1"/>
    </source>
</evidence>
<dbReference type="GO" id="GO:0016705">
    <property type="term" value="F:oxidoreductase activity, acting on paired donors, with incorporation or reduction of molecular oxygen"/>
    <property type="evidence" value="ECO:0007669"/>
    <property type="project" value="InterPro"/>
</dbReference>
<dbReference type="GO" id="GO:0004497">
    <property type="term" value="F:monooxygenase activity"/>
    <property type="evidence" value="ECO:0007669"/>
    <property type="project" value="UniProtKB-KW"/>
</dbReference>
<organism evidence="9 10">
    <name type="scientific">Cephalotrichum gorgonifer</name>
    <dbReference type="NCBI Taxonomy" id="2041049"/>
    <lineage>
        <taxon>Eukaryota</taxon>
        <taxon>Fungi</taxon>
        <taxon>Dikarya</taxon>
        <taxon>Ascomycota</taxon>
        <taxon>Pezizomycotina</taxon>
        <taxon>Sordariomycetes</taxon>
        <taxon>Hypocreomycetidae</taxon>
        <taxon>Microascales</taxon>
        <taxon>Microascaceae</taxon>
        <taxon>Cephalotrichum</taxon>
    </lineage>
</organism>
<sequence length="584" mass="65213">MASVHPTVVATLAVATAGFGILYAIYRALLPKPLPGIPYNKDSANRILGDIPEIAAVDKAGGRRRLWWMELARKHNAPIVQFFFGLGAKPGIVVADYKEARDIMLRRGKEIIRGSINCDTFLALAPGHFLAMEDYHPDFKSTRAISKDLMSSGFLNSVSGPAAYKMALNLIRLWEFKAKVADGRPFDAGCDISHMTFDIMMAGAVGLPPSTSSTIQQLERLQASKFPCRGPVDVPTKFPKMENPALLDAIYSIEQAIGSVAGYPGAKLYHIVNNRVNPKMREALRVKIATMKYYLTEANQRVTRDKAGFTSTCAADHLVYRVTKAAEASGTSPDLDSVALRDSLLGYIVGGQDSTHTTLCLSVKHLSQHSDVQQNLRSALYATHSSAYLERRQPTVEEITNTQIPYLDAFTQEVLRLTPPSPIVAREASVDMYILGHFIPRGTKIFLPILGPTFQSKGWDIPERLRSETSRKQNKGFSDWADSPYPAEEFWPERWLRPREEDSDDGRLVYDGMMGPFMSLGSGKRGCWGQKLAYLQQRLIITLLVWNFEFGRLPEGSLSSWDMVEELFAKPKNTFVRIRRVWES</sequence>
<evidence type="ECO:0000256" key="7">
    <source>
        <dbReference type="PIRSR" id="PIRSR602403-1"/>
    </source>
</evidence>
<dbReference type="PRINTS" id="PR00465">
    <property type="entry name" value="EP450IV"/>
</dbReference>
<feature type="binding site" description="axial binding residue" evidence="7">
    <location>
        <position position="527"/>
    </location>
    <ligand>
        <name>heme</name>
        <dbReference type="ChEBI" id="CHEBI:30413"/>
    </ligand>
    <ligandPart>
        <name>Fe</name>
        <dbReference type="ChEBI" id="CHEBI:18248"/>
    </ligandPart>
</feature>
<keyword evidence="4 7" id="KW-0479">Metal-binding</keyword>
<evidence type="ECO:0000256" key="4">
    <source>
        <dbReference type="ARBA" id="ARBA00022723"/>
    </source>
</evidence>
<gene>
    <name evidence="9" type="ORF">DNG_04527</name>
</gene>
<dbReference type="InterPro" id="IPR050121">
    <property type="entry name" value="Cytochrome_P450_monoxygenase"/>
</dbReference>
<keyword evidence="6" id="KW-0503">Monooxygenase</keyword>
<protein>
    <submittedName>
        <fullName evidence="9">Related to TRI13 - cytochrome P450</fullName>
    </submittedName>
</protein>
<dbReference type="Gene3D" id="1.10.630.10">
    <property type="entry name" value="Cytochrome P450"/>
    <property type="match status" value="1"/>
</dbReference>
<keyword evidence="8" id="KW-0812">Transmembrane</keyword>
<keyword evidence="5 7" id="KW-0408">Iron</keyword>
<evidence type="ECO:0000256" key="5">
    <source>
        <dbReference type="ARBA" id="ARBA00023004"/>
    </source>
</evidence>
<keyword evidence="6" id="KW-0560">Oxidoreductase</keyword>
<keyword evidence="10" id="KW-1185">Reference proteome</keyword>
<dbReference type="SUPFAM" id="SSF48264">
    <property type="entry name" value="Cytochrome P450"/>
    <property type="match status" value="1"/>
</dbReference>
<dbReference type="EMBL" id="ONZQ02000005">
    <property type="protein sequence ID" value="SPO01854.1"/>
    <property type="molecule type" value="Genomic_DNA"/>
</dbReference>
<proteinExistence type="inferred from homology"/>
<dbReference type="PANTHER" id="PTHR24305:SF232">
    <property type="entry name" value="P450, PUTATIVE (EUROFUNG)-RELATED"/>
    <property type="match status" value="1"/>
</dbReference>
<evidence type="ECO:0000256" key="1">
    <source>
        <dbReference type="ARBA" id="ARBA00001971"/>
    </source>
</evidence>
<dbReference type="InterPro" id="IPR001128">
    <property type="entry name" value="Cyt_P450"/>
</dbReference>
<evidence type="ECO:0000256" key="3">
    <source>
        <dbReference type="ARBA" id="ARBA00022617"/>
    </source>
</evidence>
<dbReference type="Proteomes" id="UP001187682">
    <property type="component" value="Unassembled WGS sequence"/>
</dbReference>
<name>A0AAE8MY89_9PEZI</name>
<keyword evidence="3 7" id="KW-0349">Heme</keyword>
<comment type="cofactor">
    <cofactor evidence="1 7">
        <name>heme</name>
        <dbReference type="ChEBI" id="CHEBI:30413"/>
    </cofactor>
</comment>